<dbReference type="InterPro" id="IPR004089">
    <property type="entry name" value="MCPsignal_dom"/>
</dbReference>
<keyword evidence="7" id="KW-0812">Transmembrane</keyword>
<organism evidence="10">
    <name type="scientific">Caulobacter sp. 73W</name>
    <dbReference type="NCBI Taxonomy" id="3161137"/>
    <lineage>
        <taxon>Bacteria</taxon>
        <taxon>Pseudomonadati</taxon>
        <taxon>Pseudomonadota</taxon>
        <taxon>Alphaproteobacteria</taxon>
        <taxon>Caulobacterales</taxon>
        <taxon>Caulobacteraceae</taxon>
        <taxon>Caulobacter</taxon>
    </lineage>
</organism>
<evidence type="ECO:0000313" key="10">
    <source>
        <dbReference type="EMBL" id="XDO95548.1"/>
    </source>
</evidence>
<dbReference type="SUPFAM" id="SSF158472">
    <property type="entry name" value="HAMP domain-like"/>
    <property type="match status" value="1"/>
</dbReference>
<dbReference type="RefSeq" id="WP_369058397.1">
    <property type="nucleotide sequence ID" value="NZ_CP158375.1"/>
</dbReference>
<dbReference type="GO" id="GO:0006935">
    <property type="term" value="P:chemotaxis"/>
    <property type="evidence" value="ECO:0007669"/>
    <property type="project" value="UniProtKB-KW"/>
</dbReference>
<protein>
    <submittedName>
        <fullName evidence="10">Methyl-accepting chemotaxis protein</fullName>
    </submittedName>
</protein>
<dbReference type="SMART" id="SM00283">
    <property type="entry name" value="MA"/>
    <property type="match status" value="1"/>
</dbReference>
<dbReference type="AlphaFoldDB" id="A0AB39KPJ3"/>
<dbReference type="GO" id="GO:0007165">
    <property type="term" value="P:signal transduction"/>
    <property type="evidence" value="ECO:0007669"/>
    <property type="project" value="UniProtKB-KW"/>
</dbReference>
<reference evidence="10" key="1">
    <citation type="submission" date="2024-06" db="EMBL/GenBank/DDBJ databases">
        <title>Caulobacter inopinatus, sp. nov.</title>
        <authorList>
            <person name="Donachie S.P."/>
        </authorList>
    </citation>
    <scope>NUCLEOTIDE SEQUENCE</scope>
    <source>
        <strain evidence="10">73W</strain>
    </source>
</reference>
<sequence length="642" mass="67617">MTFNDLRIPAKLMVIFSVTIAVIVAMGAAIFISNERLDASIRRTEQAHKVVGAIEGVRYRLSRQENSLRGLLLSGDDYYRGRLVDSHRPAYEAHVAELEKLFAGDPKGLARVASLRTSFQAWTDGAINPAIQLAADPATRAQGAAMVNNDGIADKLITPVEDTADEIQAAAEAAMKAEAESQASIAFWTKMVVMVGVALVVLTAIGAGLLLRRSIAVPVTAMTGAMRRLASGDNSVDVPAIGRQDEVGQMAAAVQTFKDNALAKIRLQAEAEAARLEAERLESAAEEERRRNEAIQAMVVDTLADCLSRLADGDLTWRIDAEFAGRYAKLKEDFNLAMTKLQETMAVIAGASSGVSFSADEIASASDQLSRRTEQQAASLEETAAALDEITATVKKTAVGAKEATLLVTSARDGAERSGAVVRQAVTAMGQIESSSREIGNIIGVIDEIAFQTNLLALNAGVEAARAGEAGKGFAVVASEVRALAQRSAEAAKEIKSLINTSTDQVGSGVDLVGQTGQALEQIVAQVAEIDALVADIAASAQEQSTGLGEVNVAVNQMDSVVQQNAAMVEEATAATHALKGESSELARMVARFKVGEVAAANANREPAPRKAAVAPSQRPGARAVPAMKPTTQLAADEWEEF</sequence>
<evidence type="ECO:0000256" key="4">
    <source>
        <dbReference type="PROSITE-ProRule" id="PRU00284"/>
    </source>
</evidence>
<dbReference type="InterPro" id="IPR051310">
    <property type="entry name" value="MCP_chemotaxis"/>
</dbReference>
<dbReference type="FunFam" id="1.10.287.950:FF:000001">
    <property type="entry name" value="Methyl-accepting chemotaxis sensory transducer"/>
    <property type="match status" value="1"/>
</dbReference>
<keyword evidence="4" id="KW-0807">Transducer</keyword>
<comment type="subcellular location">
    <subcellularLocation>
        <location evidence="1">Membrane</location>
    </subcellularLocation>
</comment>
<accession>A0AB39KPJ3</accession>
<dbReference type="Pfam" id="PF05227">
    <property type="entry name" value="CHASE3"/>
    <property type="match status" value="1"/>
</dbReference>
<dbReference type="PROSITE" id="PS50111">
    <property type="entry name" value="CHEMOTAXIS_TRANSDUC_2"/>
    <property type="match status" value="1"/>
</dbReference>
<dbReference type="CDD" id="cd06225">
    <property type="entry name" value="HAMP"/>
    <property type="match status" value="1"/>
</dbReference>
<dbReference type="PROSITE" id="PS50885">
    <property type="entry name" value="HAMP"/>
    <property type="match status" value="2"/>
</dbReference>
<feature type="transmembrane region" description="Helical" evidence="7">
    <location>
        <begin position="12"/>
        <end position="33"/>
    </location>
</feature>
<dbReference type="GO" id="GO:0004888">
    <property type="term" value="F:transmembrane signaling receptor activity"/>
    <property type="evidence" value="ECO:0007669"/>
    <property type="project" value="TreeGrafter"/>
</dbReference>
<evidence type="ECO:0000259" key="8">
    <source>
        <dbReference type="PROSITE" id="PS50111"/>
    </source>
</evidence>
<dbReference type="SUPFAM" id="SSF58104">
    <property type="entry name" value="Methyl-accepting chemotaxis protein (MCP) signaling domain"/>
    <property type="match status" value="1"/>
</dbReference>
<evidence type="ECO:0000256" key="3">
    <source>
        <dbReference type="ARBA" id="ARBA00029447"/>
    </source>
</evidence>
<gene>
    <name evidence="10" type="ORF">ABOZ73_12080</name>
</gene>
<feature type="compositionally biased region" description="Low complexity" evidence="6">
    <location>
        <begin position="603"/>
        <end position="613"/>
    </location>
</feature>
<dbReference type="Gene3D" id="1.10.287.950">
    <property type="entry name" value="Methyl-accepting chemotaxis protein"/>
    <property type="match status" value="1"/>
</dbReference>
<dbReference type="Pfam" id="PF00672">
    <property type="entry name" value="HAMP"/>
    <property type="match status" value="1"/>
</dbReference>
<dbReference type="EMBL" id="CP158375">
    <property type="protein sequence ID" value="XDO95548.1"/>
    <property type="molecule type" value="Genomic_DNA"/>
</dbReference>
<dbReference type="GO" id="GO:0005886">
    <property type="term" value="C:plasma membrane"/>
    <property type="evidence" value="ECO:0007669"/>
    <property type="project" value="TreeGrafter"/>
</dbReference>
<keyword evidence="5" id="KW-0175">Coiled coil</keyword>
<dbReference type="SMART" id="SM00304">
    <property type="entry name" value="HAMP"/>
    <property type="match status" value="2"/>
</dbReference>
<evidence type="ECO:0000256" key="6">
    <source>
        <dbReference type="SAM" id="MobiDB-lite"/>
    </source>
</evidence>
<keyword evidence="7" id="KW-0472">Membrane</keyword>
<feature type="transmembrane region" description="Helical" evidence="7">
    <location>
        <begin position="191"/>
        <end position="211"/>
    </location>
</feature>
<dbReference type="InterPro" id="IPR007891">
    <property type="entry name" value="CHASE3"/>
</dbReference>
<comment type="similarity">
    <text evidence="3">Belongs to the methyl-accepting chemotaxis (MCP) protein family.</text>
</comment>
<keyword evidence="7" id="KW-1133">Transmembrane helix</keyword>
<dbReference type="PANTHER" id="PTHR43531">
    <property type="entry name" value="PROTEIN ICFG"/>
    <property type="match status" value="1"/>
</dbReference>
<feature type="region of interest" description="Disordered" evidence="6">
    <location>
        <begin position="603"/>
        <end position="629"/>
    </location>
</feature>
<dbReference type="Gene3D" id="6.10.340.10">
    <property type="match status" value="1"/>
</dbReference>
<feature type="coiled-coil region" evidence="5">
    <location>
        <begin position="264"/>
        <end position="298"/>
    </location>
</feature>
<evidence type="ECO:0000259" key="9">
    <source>
        <dbReference type="PROSITE" id="PS50885"/>
    </source>
</evidence>
<dbReference type="Pfam" id="PF00015">
    <property type="entry name" value="MCPsignal"/>
    <property type="match status" value="1"/>
</dbReference>
<feature type="domain" description="Methyl-accepting transducer" evidence="8">
    <location>
        <begin position="351"/>
        <end position="580"/>
    </location>
</feature>
<evidence type="ECO:0000256" key="2">
    <source>
        <dbReference type="ARBA" id="ARBA00022500"/>
    </source>
</evidence>
<name>A0AB39KPJ3_9CAUL</name>
<proteinExistence type="inferred from homology"/>
<evidence type="ECO:0000256" key="5">
    <source>
        <dbReference type="SAM" id="Coils"/>
    </source>
</evidence>
<feature type="domain" description="HAMP" evidence="9">
    <location>
        <begin position="213"/>
        <end position="266"/>
    </location>
</feature>
<keyword evidence="2" id="KW-0145">Chemotaxis</keyword>
<evidence type="ECO:0000256" key="7">
    <source>
        <dbReference type="SAM" id="Phobius"/>
    </source>
</evidence>
<dbReference type="CDD" id="cd11386">
    <property type="entry name" value="MCP_signal"/>
    <property type="match status" value="1"/>
</dbReference>
<evidence type="ECO:0000256" key="1">
    <source>
        <dbReference type="ARBA" id="ARBA00004370"/>
    </source>
</evidence>
<feature type="domain" description="HAMP" evidence="9">
    <location>
        <begin position="294"/>
        <end position="346"/>
    </location>
</feature>
<dbReference type="InterPro" id="IPR003660">
    <property type="entry name" value="HAMP_dom"/>
</dbReference>
<dbReference type="PANTHER" id="PTHR43531:SF11">
    <property type="entry name" value="METHYL-ACCEPTING CHEMOTAXIS PROTEIN 3"/>
    <property type="match status" value="1"/>
</dbReference>